<dbReference type="AlphaFoldDB" id="A0AAD6XJK6"/>
<evidence type="ECO:0000256" key="3">
    <source>
        <dbReference type="ARBA" id="ARBA00022912"/>
    </source>
</evidence>
<feature type="domain" description="PPM-type phosphatase" evidence="5">
    <location>
        <begin position="40"/>
        <end position="409"/>
    </location>
</feature>
<dbReference type="InterPro" id="IPR015655">
    <property type="entry name" value="PP2C"/>
</dbReference>
<dbReference type="InterPro" id="IPR036457">
    <property type="entry name" value="PPM-type-like_dom_sf"/>
</dbReference>
<comment type="similarity">
    <text evidence="4">Belongs to the PP2C family.</text>
</comment>
<comment type="caution">
    <text evidence="6">The sequence shown here is derived from an EMBL/GenBank/DDBJ whole genome shotgun (WGS) entry which is preliminary data.</text>
</comment>
<keyword evidence="1" id="KW-0479">Metal-binding</keyword>
<gene>
    <name evidence="6" type="ORF">B0H15DRAFT_788318</name>
</gene>
<dbReference type="SUPFAM" id="SSF81606">
    <property type="entry name" value="PP2C-like"/>
    <property type="match status" value="1"/>
</dbReference>
<dbReference type="Pfam" id="PF00481">
    <property type="entry name" value="PP2C"/>
    <property type="match status" value="1"/>
</dbReference>
<evidence type="ECO:0000259" key="5">
    <source>
        <dbReference type="PROSITE" id="PS51746"/>
    </source>
</evidence>
<evidence type="ECO:0000256" key="2">
    <source>
        <dbReference type="ARBA" id="ARBA00022801"/>
    </source>
</evidence>
<evidence type="ECO:0000313" key="7">
    <source>
        <dbReference type="Proteomes" id="UP001222325"/>
    </source>
</evidence>
<evidence type="ECO:0000256" key="4">
    <source>
        <dbReference type="RuleBase" id="RU003465"/>
    </source>
</evidence>
<dbReference type="InterPro" id="IPR000222">
    <property type="entry name" value="PP2C_BS"/>
</dbReference>
<dbReference type="Proteomes" id="UP001222325">
    <property type="component" value="Unassembled WGS sequence"/>
</dbReference>
<sequence length="418" mass="46375">MESLQQVRQRFLDTCISRITPGGVHTVAFQPKQTRRSEDFVAIEQWQIHGHHWTFLAVFDGHGGVDTSRYAADVLPRRIQTALTALISTSESATVNASAVQSISDMLTQQIKTFDRAIGKAVKRLCENPDDLDDTSAQAIVDANFEVLARAFYGSTLAAALINENGQLWVASVGDSTHCSAVSYLLPDGTRDGKRLSKMHNPTVPSEYVRISFRHPTSEVEDLFRDDRVLGSISMTRALGDFSFKWPKAFSERLLFKLPSTFDSEFPDKIRKFNKTPPYLTATPSVEYFDMTSSDTQDSKPILLLFSDGVDNIVKGEWVFHQDSPRSDEPSSVAGALLSDKISEHVQSVLGHHPQPRWLGENGNMATELLGNLLAGTKVQSFVDALNPLLLEDPDKIYIDDTTLIVFPLSSLKPRTSS</sequence>
<dbReference type="EMBL" id="JARJCN010000062">
    <property type="protein sequence ID" value="KAJ7079133.1"/>
    <property type="molecule type" value="Genomic_DNA"/>
</dbReference>
<proteinExistence type="inferred from homology"/>
<reference evidence="6" key="1">
    <citation type="submission" date="2023-03" db="EMBL/GenBank/DDBJ databases">
        <title>Massive genome expansion in bonnet fungi (Mycena s.s.) driven by repeated elements and novel gene families across ecological guilds.</title>
        <authorList>
            <consortium name="Lawrence Berkeley National Laboratory"/>
            <person name="Harder C.B."/>
            <person name="Miyauchi S."/>
            <person name="Viragh M."/>
            <person name="Kuo A."/>
            <person name="Thoen E."/>
            <person name="Andreopoulos B."/>
            <person name="Lu D."/>
            <person name="Skrede I."/>
            <person name="Drula E."/>
            <person name="Henrissat B."/>
            <person name="Morin E."/>
            <person name="Kohler A."/>
            <person name="Barry K."/>
            <person name="LaButti K."/>
            <person name="Morin E."/>
            <person name="Salamov A."/>
            <person name="Lipzen A."/>
            <person name="Mereny Z."/>
            <person name="Hegedus B."/>
            <person name="Baldrian P."/>
            <person name="Stursova M."/>
            <person name="Weitz H."/>
            <person name="Taylor A."/>
            <person name="Grigoriev I.V."/>
            <person name="Nagy L.G."/>
            <person name="Martin F."/>
            <person name="Kauserud H."/>
        </authorList>
    </citation>
    <scope>NUCLEOTIDE SEQUENCE</scope>
    <source>
        <strain evidence="6">CBHHK173m</strain>
    </source>
</reference>
<evidence type="ECO:0000313" key="6">
    <source>
        <dbReference type="EMBL" id="KAJ7079133.1"/>
    </source>
</evidence>
<keyword evidence="2 4" id="KW-0378">Hydrolase</keyword>
<dbReference type="PANTHER" id="PTHR13832">
    <property type="entry name" value="PROTEIN PHOSPHATASE 2C"/>
    <property type="match status" value="1"/>
</dbReference>
<dbReference type="InterPro" id="IPR001932">
    <property type="entry name" value="PPM-type_phosphatase-like_dom"/>
</dbReference>
<dbReference type="PANTHER" id="PTHR13832:SF792">
    <property type="entry name" value="GM14286P"/>
    <property type="match status" value="1"/>
</dbReference>
<dbReference type="PROSITE" id="PS01032">
    <property type="entry name" value="PPM_1"/>
    <property type="match status" value="1"/>
</dbReference>
<dbReference type="GO" id="GO:0046872">
    <property type="term" value="F:metal ion binding"/>
    <property type="evidence" value="ECO:0007669"/>
    <property type="project" value="UniProtKB-KW"/>
</dbReference>
<keyword evidence="3 4" id="KW-0904">Protein phosphatase</keyword>
<dbReference type="GO" id="GO:0004722">
    <property type="term" value="F:protein serine/threonine phosphatase activity"/>
    <property type="evidence" value="ECO:0007669"/>
    <property type="project" value="InterPro"/>
</dbReference>
<evidence type="ECO:0000256" key="1">
    <source>
        <dbReference type="ARBA" id="ARBA00022723"/>
    </source>
</evidence>
<dbReference type="CDD" id="cd00143">
    <property type="entry name" value="PP2Cc"/>
    <property type="match status" value="1"/>
</dbReference>
<dbReference type="Gene3D" id="3.60.40.10">
    <property type="entry name" value="PPM-type phosphatase domain"/>
    <property type="match status" value="1"/>
</dbReference>
<keyword evidence="7" id="KW-1185">Reference proteome</keyword>
<dbReference type="SMART" id="SM00332">
    <property type="entry name" value="PP2Cc"/>
    <property type="match status" value="1"/>
</dbReference>
<accession>A0AAD6XJK6</accession>
<protein>
    <submittedName>
        <fullName evidence="6">Protein serine/threonine phosphatase 2C</fullName>
    </submittedName>
</protein>
<name>A0AAD6XJK6_9AGAR</name>
<organism evidence="6 7">
    <name type="scientific">Mycena belliarum</name>
    <dbReference type="NCBI Taxonomy" id="1033014"/>
    <lineage>
        <taxon>Eukaryota</taxon>
        <taxon>Fungi</taxon>
        <taxon>Dikarya</taxon>
        <taxon>Basidiomycota</taxon>
        <taxon>Agaricomycotina</taxon>
        <taxon>Agaricomycetes</taxon>
        <taxon>Agaricomycetidae</taxon>
        <taxon>Agaricales</taxon>
        <taxon>Marasmiineae</taxon>
        <taxon>Mycenaceae</taxon>
        <taxon>Mycena</taxon>
    </lineage>
</organism>
<dbReference type="PROSITE" id="PS51746">
    <property type="entry name" value="PPM_2"/>
    <property type="match status" value="1"/>
</dbReference>